<name>A0A847RK06_9BACT</name>
<evidence type="ECO:0000256" key="5">
    <source>
        <dbReference type="ARBA" id="ARBA00023110"/>
    </source>
</evidence>
<evidence type="ECO:0000256" key="3">
    <source>
        <dbReference type="ARBA" id="ARBA00006577"/>
    </source>
</evidence>
<keyword evidence="5 9" id="KW-0697">Rotamase</keyword>
<dbReference type="Proteomes" id="UP000570474">
    <property type="component" value="Unassembled WGS sequence"/>
</dbReference>
<dbReference type="PROSITE" id="PS50059">
    <property type="entry name" value="FKBP_PPIASE"/>
    <property type="match status" value="1"/>
</dbReference>
<accession>A0A847RK06</accession>
<evidence type="ECO:0000256" key="7">
    <source>
        <dbReference type="ARBA" id="ARBA00023235"/>
    </source>
</evidence>
<evidence type="ECO:0000313" key="12">
    <source>
        <dbReference type="EMBL" id="NLR66170.1"/>
    </source>
</evidence>
<dbReference type="Gene3D" id="3.10.50.40">
    <property type="match status" value="1"/>
</dbReference>
<dbReference type="InterPro" id="IPR046357">
    <property type="entry name" value="PPIase_dom_sf"/>
</dbReference>
<dbReference type="EC" id="5.2.1.8" evidence="10"/>
<evidence type="ECO:0000259" key="11">
    <source>
        <dbReference type="PROSITE" id="PS50059"/>
    </source>
</evidence>
<dbReference type="RefSeq" id="WP_168872114.1">
    <property type="nucleotide sequence ID" value="NZ_JABAIA010000002.1"/>
</dbReference>
<dbReference type="PANTHER" id="PTHR47861">
    <property type="entry name" value="FKBP-TYPE PEPTIDYL-PROLYL CIS-TRANS ISOMERASE SLYD"/>
    <property type="match status" value="1"/>
</dbReference>
<comment type="similarity">
    <text evidence="3 10">Belongs to the FKBP-type PPIase family.</text>
</comment>
<feature type="domain" description="PPIase FKBP-type" evidence="11">
    <location>
        <begin position="7"/>
        <end position="101"/>
    </location>
</feature>
<evidence type="ECO:0000256" key="6">
    <source>
        <dbReference type="ARBA" id="ARBA00023186"/>
    </source>
</evidence>
<evidence type="ECO:0000256" key="8">
    <source>
        <dbReference type="ARBA" id="ARBA00037071"/>
    </source>
</evidence>
<keyword evidence="4" id="KW-0963">Cytoplasm</keyword>
<evidence type="ECO:0000256" key="4">
    <source>
        <dbReference type="ARBA" id="ARBA00022490"/>
    </source>
</evidence>
<protein>
    <recommendedName>
        <fullName evidence="10">Peptidyl-prolyl cis-trans isomerase</fullName>
        <ecNumber evidence="10">5.2.1.8</ecNumber>
    </recommendedName>
</protein>
<keyword evidence="6" id="KW-0143">Chaperone</keyword>
<organism evidence="12 13">
    <name type="scientific">Chitinophaga varians</name>
    <dbReference type="NCBI Taxonomy" id="2202339"/>
    <lineage>
        <taxon>Bacteria</taxon>
        <taxon>Pseudomonadati</taxon>
        <taxon>Bacteroidota</taxon>
        <taxon>Chitinophagia</taxon>
        <taxon>Chitinophagales</taxon>
        <taxon>Chitinophagaceae</taxon>
        <taxon>Chitinophaga</taxon>
    </lineage>
</organism>
<dbReference type="Pfam" id="PF00254">
    <property type="entry name" value="FKBP_C"/>
    <property type="match status" value="1"/>
</dbReference>
<evidence type="ECO:0000256" key="9">
    <source>
        <dbReference type="PROSITE-ProRule" id="PRU00277"/>
    </source>
</evidence>
<evidence type="ECO:0000256" key="2">
    <source>
        <dbReference type="ARBA" id="ARBA00004496"/>
    </source>
</evidence>
<comment type="caution">
    <text evidence="12">The sequence shown here is derived from an EMBL/GenBank/DDBJ whole genome shotgun (WGS) entry which is preliminary data.</text>
</comment>
<dbReference type="AlphaFoldDB" id="A0A847RK06"/>
<evidence type="ECO:0000256" key="10">
    <source>
        <dbReference type="RuleBase" id="RU003915"/>
    </source>
</evidence>
<dbReference type="GO" id="GO:0042026">
    <property type="term" value="P:protein refolding"/>
    <property type="evidence" value="ECO:0007669"/>
    <property type="project" value="UniProtKB-ARBA"/>
</dbReference>
<gene>
    <name evidence="12" type="ORF">HGH92_17815</name>
</gene>
<dbReference type="GO" id="GO:0005737">
    <property type="term" value="C:cytoplasm"/>
    <property type="evidence" value="ECO:0007669"/>
    <property type="project" value="UniProtKB-SubCell"/>
</dbReference>
<dbReference type="InterPro" id="IPR001179">
    <property type="entry name" value="PPIase_FKBP_dom"/>
</dbReference>
<sequence length="142" mass="15590">MQAVKNGDTVKVHYQGRLTDGTMFDSSEGRAPLEFKVGAHMVIKGFENGVLDMTPGEKKTIHIPVDQAYGPKNDEMIMEFPKANIPPDLNPEVGMELQMSNPEGHVFQVRVAAVGSEFITLDANHPLAGQDLVFDLELVEIV</sequence>
<proteinExistence type="inferred from homology"/>
<keyword evidence="7 9" id="KW-0413">Isomerase</keyword>
<comment type="subcellular location">
    <subcellularLocation>
        <location evidence="2">Cytoplasm</location>
    </subcellularLocation>
</comment>
<dbReference type="GO" id="GO:0003755">
    <property type="term" value="F:peptidyl-prolyl cis-trans isomerase activity"/>
    <property type="evidence" value="ECO:0007669"/>
    <property type="project" value="UniProtKB-UniRule"/>
</dbReference>
<dbReference type="PANTHER" id="PTHR47861:SF3">
    <property type="entry name" value="FKBP-TYPE PEPTIDYL-PROLYL CIS-TRANS ISOMERASE SLYD"/>
    <property type="match status" value="1"/>
</dbReference>
<evidence type="ECO:0000256" key="1">
    <source>
        <dbReference type="ARBA" id="ARBA00000971"/>
    </source>
</evidence>
<dbReference type="EMBL" id="JABAIA010000002">
    <property type="protein sequence ID" value="NLR66170.1"/>
    <property type="molecule type" value="Genomic_DNA"/>
</dbReference>
<comment type="function">
    <text evidence="8">Also involved in hydrogenase metallocenter assembly, probably by participating in the nickel insertion step. This function in hydrogenase biosynthesis requires chaperone activity and the presence of the metal-binding domain, but not PPIase activity.</text>
</comment>
<reference evidence="12 13" key="1">
    <citation type="submission" date="2020-04" db="EMBL/GenBank/DDBJ databases">
        <authorList>
            <person name="Yin C."/>
        </authorList>
    </citation>
    <scope>NUCLEOTIDE SEQUENCE [LARGE SCALE GENOMIC DNA]</scope>
    <source>
        <strain evidence="12 13">Ae27</strain>
    </source>
</reference>
<keyword evidence="13" id="KW-1185">Reference proteome</keyword>
<dbReference type="SUPFAM" id="SSF54534">
    <property type="entry name" value="FKBP-like"/>
    <property type="match status" value="1"/>
</dbReference>
<comment type="catalytic activity">
    <reaction evidence="1 9 10">
        <text>[protein]-peptidylproline (omega=180) = [protein]-peptidylproline (omega=0)</text>
        <dbReference type="Rhea" id="RHEA:16237"/>
        <dbReference type="Rhea" id="RHEA-COMP:10747"/>
        <dbReference type="Rhea" id="RHEA-COMP:10748"/>
        <dbReference type="ChEBI" id="CHEBI:83833"/>
        <dbReference type="ChEBI" id="CHEBI:83834"/>
        <dbReference type="EC" id="5.2.1.8"/>
    </reaction>
</comment>
<evidence type="ECO:0000313" key="13">
    <source>
        <dbReference type="Proteomes" id="UP000570474"/>
    </source>
</evidence>